<comment type="caution">
    <text evidence="1">The sequence shown here is derived from an EMBL/GenBank/DDBJ whole genome shotgun (WGS) entry which is preliminary data.</text>
</comment>
<proteinExistence type="predicted"/>
<evidence type="ECO:0000313" key="1">
    <source>
        <dbReference type="EMBL" id="GIE23622.1"/>
    </source>
</evidence>
<accession>A0ABQ3ZYE7</accession>
<protein>
    <submittedName>
        <fullName evidence="1">Uncharacterized protein</fullName>
    </submittedName>
</protein>
<organism evidence="1 2">
    <name type="scientific">Winogradskya humida</name>
    <dbReference type="NCBI Taxonomy" id="113566"/>
    <lineage>
        <taxon>Bacteria</taxon>
        <taxon>Bacillati</taxon>
        <taxon>Actinomycetota</taxon>
        <taxon>Actinomycetes</taxon>
        <taxon>Micromonosporales</taxon>
        <taxon>Micromonosporaceae</taxon>
        <taxon>Winogradskya</taxon>
    </lineage>
</organism>
<evidence type="ECO:0000313" key="2">
    <source>
        <dbReference type="Proteomes" id="UP000603200"/>
    </source>
</evidence>
<reference evidence="1 2" key="1">
    <citation type="submission" date="2021-01" db="EMBL/GenBank/DDBJ databases">
        <title>Whole genome shotgun sequence of Actinoplanes humidus NBRC 14915.</title>
        <authorList>
            <person name="Komaki H."/>
            <person name="Tamura T."/>
        </authorList>
    </citation>
    <scope>NUCLEOTIDE SEQUENCE [LARGE SCALE GENOMIC DNA]</scope>
    <source>
        <strain evidence="1 2">NBRC 14915</strain>
    </source>
</reference>
<sequence>MIASQGGIELPTIRVLLGSLPDNVRHTISQAISGRPGLELIGVFTRPVELLAAAGELRADVVVVAAEAGGLPGIATHLVDQFPDIRVLAVTGGGTALSFRLEPCLREVRCTTTGELAEVIRGVESDDNAEGDPCRS</sequence>
<dbReference type="Proteomes" id="UP000603200">
    <property type="component" value="Unassembled WGS sequence"/>
</dbReference>
<name>A0ABQ3ZYE7_9ACTN</name>
<dbReference type="EMBL" id="BOMN01000093">
    <property type="protein sequence ID" value="GIE23622.1"/>
    <property type="molecule type" value="Genomic_DNA"/>
</dbReference>
<gene>
    <name evidence="1" type="ORF">Ahu01nite_067240</name>
</gene>
<keyword evidence="2" id="KW-1185">Reference proteome</keyword>